<dbReference type="EC" id="3.2.1.101" evidence="4 10"/>
<keyword evidence="6 10" id="KW-0378">Hydrolase</keyword>
<evidence type="ECO:0000256" key="2">
    <source>
        <dbReference type="ARBA" id="ARBA00004308"/>
    </source>
</evidence>
<dbReference type="InterPro" id="IPR005198">
    <property type="entry name" value="Glyco_hydro_76"/>
</dbReference>
<dbReference type="PANTHER" id="PTHR12145">
    <property type="entry name" value="MANNAN ENDO-1,6-ALPHA-MANNOSIDASE DCW1"/>
    <property type="match status" value="1"/>
</dbReference>
<comment type="caution">
    <text evidence="12">The sequence shown here is derived from an EMBL/GenBank/DDBJ whole genome shotgun (WGS) entry which is preliminary data.</text>
</comment>
<keyword evidence="5 11" id="KW-0732">Signal</keyword>
<dbReference type="PIRSF" id="PIRSF016302">
    <property type="entry name" value="Man_a_manosd"/>
    <property type="match status" value="1"/>
</dbReference>
<dbReference type="GO" id="GO:0016052">
    <property type="term" value="P:carbohydrate catabolic process"/>
    <property type="evidence" value="ECO:0007669"/>
    <property type="project" value="InterPro"/>
</dbReference>
<evidence type="ECO:0000313" key="12">
    <source>
        <dbReference type="EMBL" id="RYP01443.1"/>
    </source>
</evidence>
<dbReference type="FunFam" id="1.50.10.20:FF:000006">
    <property type="entry name" value="Mannan endo-1,6-alpha-mannosidase"/>
    <property type="match status" value="1"/>
</dbReference>
<dbReference type="GO" id="GO:0012505">
    <property type="term" value="C:endomembrane system"/>
    <property type="evidence" value="ECO:0007669"/>
    <property type="project" value="UniProtKB-SubCell"/>
</dbReference>
<keyword evidence="9 10" id="KW-0326">Glycosidase</keyword>
<dbReference type="Pfam" id="PF03663">
    <property type="entry name" value="Glyco_hydro_76"/>
    <property type="match status" value="1"/>
</dbReference>
<dbReference type="PANTHER" id="PTHR12145:SF41">
    <property type="entry name" value="MANNAN ENDO-1,6-ALPHA-MANNOSIDASE"/>
    <property type="match status" value="1"/>
</dbReference>
<comment type="similarity">
    <text evidence="3 10">Belongs to the glycosyl hydrolase 76 family.</text>
</comment>
<evidence type="ECO:0000256" key="9">
    <source>
        <dbReference type="ARBA" id="ARBA00023295"/>
    </source>
</evidence>
<evidence type="ECO:0000256" key="8">
    <source>
        <dbReference type="ARBA" id="ARBA00023180"/>
    </source>
</evidence>
<comment type="catalytic activity">
    <reaction evidence="1 10">
        <text>Random hydrolysis of (1-&gt;6)-alpha-D-mannosidic linkages in unbranched (1-&gt;6)-mannans.</text>
        <dbReference type="EC" id="3.2.1.101"/>
    </reaction>
</comment>
<evidence type="ECO:0000256" key="6">
    <source>
        <dbReference type="ARBA" id="ARBA00022801"/>
    </source>
</evidence>
<dbReference type="InterPro" id="IPR008928">
    <property type="entry name" value="6-hairpin_glycosidase_sf"/>
</dbReference>
<evidence type="ECO:0000256" key="4">
    <source>
        <dbReference type="ARBA" id="ARBA00012350"/>
    </source>
</evidence>
<dbReference type="InterPro" id="IPR014480">
    <property type="entry name" value="Mannan-1_6-alpha_mannosidase"/>
</dbReference>
<dbReference type="OrthoDB" id="4187847at2759"/>
<keyword evidence="13" id="KW-1185">Reference proteome</keyword>
<feature type="signal peptide" evidence="11">
    <location>
        <begin position="1"/>
        <end position="20"/>
    </location>
</feature>
<dbReference type="GO" id="GO:0009272">
    <property type="term" value="P:fungal-type cell wall biogenesis"/>
    <property type="evidence" value="ECO:0007669"/>
    <property type="project" value="TreeGrafter"/>
</dbReference>
<dbReference type="SUPFAM" id="SSF48208">
    <property type="entry name" value="Six-hairpin glycosidases"/>
    <property type="match status" value="1"/>
</dbReference>
<evidence type="ECO:0000256" key="3">
    <source>
        <dbReference type="ARBA" id="ARBA00009699"/>
    </source>
</evidence>
<keyword evidence="7" id="KW-0472">Membrane</keyword>
<evidence type="ECO:0000256" key="11">
    <source>
        <dbReference type="SAM" id="SignalP"/>
    </source>
</evidence>
<reference evidence="12 13" key="1">
    <citation type="submission" date="2018-06" db="EMBL/GenBank/DDBJ databases">
        <title>Complete Genomes of Monosporascus.</title>
        <authorList>
            <person name="Robinson A.J."/>
            <person name="Natvig D.O."/>
        </authorList>
    </citation>
    <scope>NUCLEOTIDE SEQUENCE [LARGE SCALE GENOMIC DNA]</scope>
    <source>
        <strain evidence="12 13">CBS 110550</strain>
    </source>
</reference>
<gene>
    <name evidence="12" type="ORF">DL764_006213</name>
</gene>
<dbReference type="Gene3D" id="1.50.10.20">
    <property type="match status" value="1"/>
</dbReference>
<dbReference type="EMBL" id="QJNU01000359">
    <property type="protein sequence ID" value="RYP01443.1"/>
    <property type="molecule type" value="Genomic_DNA"/>
</dbReference>
<evidence type="ECO:0000256" key="10">
    <source>
        <dbReference type="PIRNR" id="PIRNR016302"/>
    </source>
</evidence>
<feature type="chain" id="PRO_5020403786" description="Mannan endo-1,6-alpha-mannosidase" evidence="11">
    <location>
        <begin position="21"/>
        <end position="462"/>
    </location>
</feature>
<accession>A0A4Q4T5E5</accession>
<dbReference type="AlphaFoldDB" id="A0A4Q4T5E5"/>
<organism evidence="12 13">
    <name type="scientific">Monosporascus ibericus</name>
    <dbReference type="NCBI Taxonomy" id="155417"/>
    <lineage>
        <taxon>Eukaryota</taxon>
        <taxon>Fungi</taxon>
        <taxon>Dikarya</taxon>
        <taxon>Ascomycota</taxon>
        <taxon>Pezizomycotina</taxon>
        <taxon>Sordariomycetes</taxon>
        <taxon>Xylariomycetidae</taxon>
        <taxon>Xylariales</taxon>
        <taxon>Xylariales incertae sedis</taxon>
        <taxon>Monosporascus</taxon>
    </lineage>
</organism>
<dbReference type="STRING" id="155417.A0A4Q4T5E5"/>
<name>A0A4Q4T5E5_9PEZI</name>
<sequence length="462" mass="50976">MRIDLRLAGVLSLFANAIRAIEVDFDDDTSIREAASTVAFGLMKYYTGNNTGDVPGNLPDPYFWWEAGAMFGTLIDYWYYTGDSTYNEVTMQAIQHQVGGDEDFMPENQTSTLGNDDQGFWTMTAMSAVENNFENPPEDQPQWLALVQAVFNEWAERWNEETVCGGGLRWQIFPFNNGYNYKNSISNGCMFNIASRLARYTGNDTYADWASTVWDWMELHEFIDPEFNVYDGAGIANNCDEHDSTQWTYNAGIFLQGAAMMYNYTGGDERWEARTEGLARRTAEHFFEGGVVVERACEPSRFCNIDQQTFKGYLMRWMASASLMAPFMFDTLMPLIRSSAQAAAQQCSGDTGPPAFRGVPGTACGFSWLEGPAFDGLVGVGEQMSALSALQYSLIKQGDERVPVTADTGGTSVGNVNAGTSTEGKMPYFEPVTMRDKVAAGFLTSAVALGVVGGCGFLMKEG</sequence>
<evidence type="ECO:0000256" key="1">
    <source>
        <dbReference type="ARBA" id="ARBA00001452"/>
    </source>
</evidence>
<dbReference type="Proteomes" id="UP000293360">
    <property type="component" value="Unassembled WGS sequence"/>
</dbReference>
<evidence type="ECO:0000256" key="7">
    <source>
        <dbReference type="ARBA" id="ARBA00023136"/>
    </source>
</evidence>
<comment type="subcellular location">
    <subcellularLocation>
        <location evidence="2">Endomembrane system</location>
    </subcellularLocation>
</comment>
<evidence type="ECO:0000313" key="13">
    <source>
        <dbReference type="Proteomes" id="UP000293360"/>
    </source>
</evidence>
<proteinExistence type="inferred from homology"/>
<protein>
    <recommendedName>
        <fullName evidence="4 10">Mannan endo-1,6-alpha-mannosidase</fullName>
        <ecNumber evidence="4 10">3.2.1.101</ecNumber>
    </recommendedName>
</protein>
<dbReference type="GO" id="GO:0008496">
    <property type="term" value="F:mannan endo-1,6-alpha-mannosidase activity"/>
    <property type="evidence" value="ECO:0007669"/>
    <property type="project" value="UniProtKB-UniRule"/>
</dbReference>
<evidence type="ECO:0000256" key="5">
    <source>
        <dbReference type="ARBA" id="ARBA00022729"/>
    </source>
</evidence>
<keyword evidence="8" id="KW-0325">Glycoprotein</keyword>